<evidence type="ECO:0000256" key="3">
    <source>
        <dbReference type="ARBA" id="ARBA00022806"/>
    </source>
</evidence>
<organism evidence="8 9">
    <name type="scientific">Acidithiobacillus thiooxidans ATCC 19377</name>
    <dbReference type="NCBI Taxonomy" id="637390"/>
    <lineage>
        <taxon>Bacteria</taxon>
        <taxon>Pseudomonadati</taxon>
        <taxon>Pseudomonadota</taxon>
        <taxon>Acidithiobacillia</taxon>
        <taxon>Acidithiobacillales</taxon>
        <taxon>Acidithiobacillaceae</taxon>
        <taxon>Acidithiobacillus</taxon>
    </lineage>
</organism>
<dbReference type="PANTHER" id="PTHR11070:SF2">
    <property type="entry name" value="ATP-DEPENDENT DNA HELICASE SRS2"/>
    <property type="match status" value="1"/>
</dbReference>
<dbReference type="InterPro" id="IPR000212">
    <property type="entry name" value="DNA_helicase_UvrD/REP"/>
</dbReference>
<dbReference type="SUPFAM" id="SSF52540">
    <property type="entry name" value="P-loop containing nucleoside triphosphate hydrolases"/>
    <property type="match status" value="1"/>
</dbReference>
<evidence type="ECO:0000256" key="2">
    <source>
        <dbReference type="ARBA" id="ARBA00022801"/>
    </source>
</evidence>
<dbReference type="Pfam" id="PF00580">
    <property type="entry name" value="UvrD-helicase"/>
    <property type="match status" value="1"/>
</dbReference>
<proteinExistence type="predicted"/>
<evidence type="ECO:0000256" key="6">
    <source>
        <dbReference type="PROSITE-ProRule" id="PRU00560"/>
    </source>
</evidence>
<sequence length="641" mass="71374">MSDPDAIDNSTMDAGVEEEIHACLDLAQPRSFFLYAGAGSGKTRSLVNALKEVQTSSRKQLVLAGRGVAVITYTNNACEEIKQRLDFDPLVEVSTIHSLAWSLIGGYHADIRKWLRENIKQKLIELEAAAAKGRLGTKAAEDRQRSIAIGKKRLGRLDSIKRFVYSPTGDNRTRDSLNHSEVIGIAADFLKGKPLLQNILVSKYPIIFIDESQDTNKNLMDAFLAIQQAQKDRFCLGLFGDTMQRIYADGKVGLEKAIPADWATPVKKLNYRCPHRIIQLINRVRSAADGQMQQGPKDSVQGFVRFFILPNNMADVADVEEQFATKMAEVTGDSGWLKGEFKTLILEHHMAARRLGFDAMFTPLYAIERLRTSLLDGSLSSLRLFSEEVLPVVEAFRSDNAFRVAEITRKHSPLLRPEALSAAGSNQLIQIQKTKAAVVELAKLWNNDAHPSFQLVLDTLAATKLFVIPDALAIFLSQADMDETGDQRAEDKAVDDKEEDETSKIDIELEGWREFLATPFDQIKAYADYVAGKSPFGTHQGVKGLEFQRVKVVVSDEEARGFTFSYEKLFGAKAKSASDIRNEESGDETTIDRTRRLFYVTCSRAMESLAIVAYSEKPDAVRNSVVGEGWFTAEEVEVLTD</sequence>
<evidence type="ECO:0000256" key="1">
    <source>
        <dbReference type="ARBA" id="ARBA00022741"/>
    </source>
</evidence>
<keyword evidence="1 6" id="KW-0547">Nucleotide-binding</keyword>
<dbReference type="GO" id="GO:0005524">
    <property type="term" value="F:ATP binding"/>
    <property type="evidence" value="ECO:0007669"/>
    <property type="project" value="UniProtKB-UniRule"/>
</dbReference>
<evidence type="ECO:0000313" key="8">
    <source>
        <dbReference type="EMBL" id="QFX95104.1"/>
    </source>
</evidence>
<dbReference type="GO" id="GO:0043138">
    <property type="term" value="F:3'-5' DNA helicase activity"/>
    <property type="evidence" value="ECO:0007669"/>
    <property type="project" value="TreeGrafter"/>
</dbReference>
<evidence type="ECO:0000259" key="7">
    <source>
        <dbReference type="PROSITE" id="PS51198"/>
    </source>
</evidence>
<name>A0A5P9XN83_ACITH</name>
<reference evidence="8 9" key="1">
    <citation type="submission" date="2019-10" db="EMBL/GenBank/DDBJ databases">
        <authorList>
            <person name="Wang R."/>
        </authorList>
    </citation>
    <scope>NUCLEOTIDE SEQUENCE [LARGE SCALE GENOMIC DNA]</scope>
    <source>
        <strain evidence="8 9">ATCC 19377</strain>
    </source>
</reference>
<dbReference type="GO" id="GO:0000725">
    <property type="term" value="P:recombinational repair"/>
    <property type="evidence" value="ECO:0007669"/>
    <property type="project" value="TreeGrafter"/>
</dbReference>
<dbReference type="GO" id="GO:0016787">
    <property type="term" value="F:hydrolase activity"/>
    <property type="evidence" value="ECO:0007669"/>
    <property type="project" value="UniProtKB-UniRule"/>
</dbReference>
<feature type="binding site" evidence="6">
    <location>
        <begin position="36"/>
        <end position="43"/>
    </location>
    <ligand>
        <name>ATP</name>
        <dbReference type="ChEBI" id="CHEBI:30616"/>
    </ligand>
</feature>
<dbReference type="EMBL" id="CP045571">
    <property type="protein sequence ID" value="QFX95104.1"/>
    <property type="molecule type" value="Genomic_DNA"/>
</dbReference>
<gene>
    <name evidence="8" type="ORF">GCD22_00605</name>
</gene>
<dbReference type="AlphaFoldDB" id="A0A5P9XN83"/>
<evidence type="ECO:0000313" key="9">
    <source>
        <dbReference type="Proteomes" id="UP000363590"/>
    </source>
</evidence>
<keyword evidence="4 6" id="KW-0067">ATP-binding</keyword>
<dbReference type="InterPro" id="IPR027417">
    <property type="entry name" value="P-loop_NTPase"/>
</dbReference>
<feature type="domain" description="UvrD-like helicase ATP-binding" evidence="7">
    <location>
        <begin position="15"/>
        <end position="287"/>
    </location>
</feature>
<dbReference type="PROSITE" id="PS51198">
    <property type="entry name" value="UVRD_HELICASE_ATP_BIND"/>
    <property type="match status" value="1"/>
</dbReference>
<keyword evidence="3 6" id="KW-0347">Helicase</keyword>
<dbReference type="InterPro" id="IPR014016">
    <property type="entry name" value="UvrD-like_ATP-bd"/>
</dbReference>
<accession>A0A5P9XN83</accession>
<dbReference type="RefSeq" id="WP_153940375.1">
    <property type="nucleotide sequence ID" value="NZ_CP045571.1"/>
</dbReference>
<evidence type="ECO:0000256" key="4">
    <source>
        <dbReference type="ARBA" id="ARBA00022840"/>
    </source>
</evidence>
<dbReference type="GeneID" id="60695022"/>
<dbReference type="Proteomes" id="UP000363590">
    <property type="component" value="Chromosome"/>
</dbReference>
<dbReference type="KEGG" id="atx:GCD22_00605"/>
<dbReference type="GO" id="GO:0003677">
    <property type="term" value="F:DNA binding"/>
    <property type="evidence" value="ECO:0007669"/>
    <property type="project" value="InterPro"/>
</dbReference>
<evidence type="ECO:0000256" key="5">
    <source>
        <dbReference type="ARBA" id="ARBA00034923"/>
    </source>
</evidence>
<keyword evidence="2 6" id="KW-0378">Hydrolase</keyword>
<dbReference type="PANTHER" id="PTHR11070">
    <property type="entry name" value="UVRD / RECB / PCRA DNA HELICASE FAMILY MEMBER"/>
    <property type="match status" value="1"/>
</dbReference>
<dbReference type="Gene3D" id="3.40.50.300">
    <property type="entry name" value="P-loop containing nucleotide triphosphate hydrolases"/>
    <property type="match status" value="2"/>
</dbReference>
<protein>
    <recommendedName>
        <fullName evidence="5">DNA 3'-5' helicase II</fullName>
    </recommendedName>
</protein>